<keyword evidence="5" id="KW-0539">Nucleus</keyword>
<evidence type="ECO:0000259" key="8">
    <source>
        <dbReference type="PROSITE" id="PS50102"/>
    </source>
</evidence>
<name>I7IHJ3_BABMR</name>
<dbReference type="GeneID" id="24426365"/>
<gene>
    <name evidence="9" type="ORF">BmR1_04g08675</name>
</gene>
<dbReference type="InterPro" id="IPR012677">
    <property type="entry name" value="Nucleotide-bd_a/b_plait_sf"/>
</dbReference>
<evidence type="ECO:0000256" key="3">
    <source>
        <dbReference type="ARBA" id="ARBA00022737"/>
    </source>
</evidence>
<comment type="subcellular location">
    <subcellularLocation>
        <location evidence="1">Nucleus</location>
    </subcellularLocation>
</comment>
<feature type="region of interest" description="Disordered" evidence="7">
    <location>
        <begin position="162"/>
        <end position="227"/>
    </location>
</feature>
<feature type="domain" description="RRM" evidence="8">
    <location>
        <begin position="8"/>
        <end position="83"/>
    </location>
</feature>
<evidence type="ECO:0000256" key="5">
    <source>
        <dbReference type="ARBA" id="ARBA00023242"/>
    </source>
</evidence>
<dbReference type="OrthoDB" id="1099063at2759"/>
<dbReference type="RefSeq" id="XP_012650320.1">
    <property type="nucleotide sequence ID" value="XM_012794866.1"/>
</dbReference>
<accession>I7IHJ3</accession>
<evidence type="ECO:0000256" key="2">
    <source>
        <dbReference type="ARBA" id="ARBA00022664"/>
    </source>
</evidence>
<dbReference type="VEuPathDB" id="PiroplasmaDB:BmR1_04g08675"/>
<feature type="domain" description="RRM" evidence="8">
    <location>
        <begin position="99"/>
        <end position="173"/>
    </location>
</feature>
<feature type="compositionally biased region" description="Basic and acidic residues" evidence="7">
    <location>
        <begin position="162"/>
        <end position="172"/>
    </location>
</feature>
<dbReference type="GO" id="GO:0005737">
    <property type="term" value="C:cytoplasm"/>
    <property type="evidence" value="ECO:0007669"/>
    <property type="project" value="TreeGrafter"/>
</dbReference>
<sequence>MGSPDENGRVYVGNLPSECDQREIEEEFEKFGKIKRCDVKRGANGSSFAFVEFEDPRDAKDAIKEKDGYEFKGSRLRVEVPFSDRGYSRRRPTPRRGHYTVEVLGLPPSGSWQDLKDHMRDAGECGHADVFRGGVGEVSFFSRRDMDAAIEMFDGSTFRSHEGEKAKITVREKRSRYRNSSRSGSRPRRRYRSRTRSRSRSYRSRTRSFSRSRSHSRTRSRSYSRRR</sequence>
<reference evidence="9 10" key="3">
    <citation type="journal article" date="2016" name="Sci. Rep.">
        <title>Genome-wide diversity and gene expression profiling of Babesia microti isolates identify polymorphic genes that mediate host-pathogen interactions.</title>
        <authorList>
            <person name="Silva J.C."/>
            <person name="Cornillot E."/>
            <person name="McCracken C."/>
            <person name="Usmani-Brown S."/>
            <person name="Dwivedi A."/>
            <person name="Ifeonu O.O."/>
            <person name="Crabtree J."/>
            <person name="Gotia H.T."/>
            <person name="Virji A.Z."/>
            <person name="Reynes C."/>
            <person name="Colinge J."/>
            <person name="Kumar V."/>
            <person name="Lawres L."/>
            <person name="Pazzi J.E."/>
            <person name="Pablo J.V."/>
            <person name="Hung C."/>
            <person name="Brancato J."/>
            <person name="Kumari P."/>
            <person name="Orvis J."/>
            <person name="Tretina K."/>
            <person name="Chibucos M."/>
            <person name="Ott S."/>
            <person name="Sadzewicz L."/>
            <person name="Sengamalay N."/>
            <person name="Shetty A.C."/>
            <person name="Su Q."/>
            <person name="Tallon L."/>
            <person name="Fraser C.M."/>
            <person name="Frutos R."/>
            <person name="Molina D.M."/>
            <person name="Krause P.J."/>
            <person name="Ben Mamoun C."/>
        </authorList>
    </citation>
    <scope>NUCLEOTIDE SEQUENCE [LARGE SCALE GENOMIC DNA]</scope>
    <source>
        <strain evidence="9 10">RI</strain>
    </source>
</reference>
<evidence type="ECO:0000256" key="7">
    <source>
        <dbReference type="SAM" id="MobiDB-lite"/>
    </source>
</evidence>
<reference evidence="9 10" key="2">
    <citation type="journal article" date="2013" name="PLoS ONE">
        <title>Whole genome mapping and re-organization of the nuclear and mitochondrial genomes of Babesia microti isolates.</title>
        <authorList>
            <person name="Cornillot E."/>
            <person name="Dassouli A."/>
            <person name="Garg A."/>
            <person name="Pachikara N."/>
            <person name="Randazzo S."/>
            <person name="Depoix D."/>
            <person name="Carcy B."/>
            <person name="Delbecq S."/>
            <person name="Frutos R."/>
            <person name="Silva J.C."/>
            <person name="Sutton R."/>
            <person name="Krause P.J."/>
            <person name="Mamoun C.B."/>
        </authorList>
    </citation>
    <scope>NUCLEOTIDE SEQUENCE [LARGE SCALE GENOMIC DNA]</scope>
    <source>
        <strain evidence="9 10">RI</strain>
    </source>
</reference>
<keyword evidence="2" id="KW-0507">mRNA processing</keyword>
<protein>
    <submittedName>
        <fullName evidence="9">RNA recognition motif. (A.k.a. RRM RBD or RNP domain)</fullName>
    </submittedName>
</protein>
<dbReference type="PANTHER" id="PTHR23003">
    <property type="entry name" value="RNA RECOGNITION MOTIF RRM DOMAIN CONTAINING PROTEIN"/>
    <property type="match status" value="1"/>
</dbReference>
<dbReference type="GO" id="GO:0003729">
    <property type="term" value="F:mRNA binding"/>
    <property type="evidence" value="ECO:0007669"/>
    <property type="project" value="TreeGrafter"/>
</dbReference>
<feature type="compositionally biased region" description="Basic residues" evidence="7">
    <location>
        <begin position="173"/>
        <end position="227"/>
    </location>
</feature>
<reference evidence="9 10" key="1">
    <citation type="journal article" date="2012" name="Nucleic Acids Res.">
        <title>Sequencing of the smallest Apicomplexan genome from the human pathogen Babesia microti.</title>
        <authorList>
            <person name="Cornillot E."/>
            <person name="Hadj-Kaddour K."/>
            <person name="Dassouli A."/>
            <person name="Noel B."/>
            <person name="Ranwez V."/>
            <person name="Vacherie B."/>
            <person name="Augagneur Y."/>
            <person name="Bres V."/>
            <person name="Duclos A."/>
            <person name="Randazzo S."/>
            <person name="Carcy B."/>
            <person name="Debierre-Grockiego F."/>
            <person name="Delbecq S."/>
            <person name="Moubri-Menage K."/>
            <person name="Shams-Eldin H."/>
            <person name="Usmani-Brown S."/>
            <person name="Bringaud F."/>
            <person name="Wincker P."/>
            <person name="Vivares C.P."/>
            <person name="Schwarz R.T."/>
            <person name="Schetters T.P."/>
            <person name="Krause P.J."/>
            <person name="Gorenflot A."/>
            <person name="Berry V."/>
            <person name="Barbe V."/>
            <person name="Ben Mamoun C."/>
        </authorList>
    </citation>
    <scope>NUCLEOTIDE SEQUENCE [LARGE SCALE GENOMIC DNA]</scope>
    <source>
        <strain evidence="9 10">RI</strain>
    </source>
</reference>
<evidence type="ECO:0000313" key="9">
    <source>
        <dbReference type="EMBL" id="CCF75912.1"/>
    </source>
</evidence>
<evidence type="ECO:0000256" key="6">
    <source>
        <dbReference type="PROSITE-ProRule" id="PRU00176"/>
    </source>
</evidence>
<evidence type="ECO:0000256" key="4">
    <source>
        <dbReference type="ARBA" id="ARBA00022884"/>
    </source>
</evidence>
<dbReference type="InterPro" id="IPR035979">
    <property type="entry name" value="RBD_domain_sf"/>
</dbReference>
<keyword evidence="10" id="KW-1185">Reference proteome</keyword>
<dbReference type="AlphaFoldDB" id="I7IHJ3"/>
<dbReference type="Pfam" id="PF00076">
    <property type="entry name" value="RRM_1"/>
    <property type="match status" value="2"/>
</dbReference>
<dbReference type="Gene3D" id="3.30.70.330">
    <property type="match status" value="2"/>
</dbReference>
<dbReference type="KEGG" id="bmic:BmR1_04g08675"/>
<dbReference type="InterPro" id="IPR050374">
    <property type="entry name" value="RRT5_SRSF_SR"/>
</dbReference>
<dbReference type="FunFam" id="3.30.70.330:FF:000623">
    <property type="entry name" value="Splicing factor 1"/>
    <property type="match status" value="1"/>
</dbReference>
<evidence type="ECO:0000256" key="1">
    <source>
        <dbReference type="ARBA" id="ARBA00004123"/>
    </source>
</evidence>
<dbReference type="GO" id="GO:0006397">
    <property type="term" value="P:mRNA processing"/>
    <property type="evidence" value="ECO:0007669"/>
    <property type="project" value="UniProtKB-KW"/>
</dbReference>
<dbReference type="PROSITE" id="PS50102">
    <property type="entry name" value="RRM"/>
    <property type="match status" value="2"/>
</dbReference>
<dbReference type="EMBL" id="LN871599">
    <property type="protein sequence ID" value="CCF75912.1"/>
    <property type="molecule type" value="Genomic_DNA"/>
</dbReference>
<dbReference type="InterPro" id="IPR000504">
    <property type="entry name" value="RRM_dom"/>
</dbReference>
<dbReference type="GO" id="GO:0005634">
    <property type="term" value="C:nucleus"/>
    <property type="evidence" value="ECO:0007669"/>
    <property type="project" value="UniProtKB-SubCell"/>
</dbReference>
<evidence type="ECO:0000313" key="10">
    <source>
        <dbReference type="Proteomes" id="UP000002899"/>
    </source>
</evidence>
<keyword evidence="4 6" id="KW-0694">RNA-binding</keyword>
<keyword evidence="3" id="KW-0677">Repeat</keyword>
<dbReference type="PANTHER" id="PTHR23003:SF62">
    <property type="entry name" value="SERINE_ARGININE (SR)-TYPE SHUTTLING MRNA BINDING PROTEIN NPL3"/>
    <property type="match status" value="1"/>
</dbReference>
<organism evidence="9 10">
    <name type="scientific">Babesia microti (strain RI)</name>
    <dbReference type="NCBI Taxonomy" id="1133968"/>
    <lineage>
        <taxon>Eukaryota</taxon>
        <taxon>Sar</taxon>
        <taxon>Alveolata</taxon>
        <taxon>Apicomplexa</taxon>
        <taxon>Aconoidasida</taxon>
        <taxon>Piroplasmida</taxon>
        <taxon>Babesiidae</taxon>
        <taxon>Babesia</taxon>
    </lineage>
</organism>
<proteinExistence type="predicted"/>
<dbReference type="SMART" id="SM00360">
    <property type="entry name" value="RRM"/>
    <property type="match status" value="2"/>
</dbReference>
<dbReference type="SUPFAM" id="SSF54928">
    <property type="entry name" value="RNA-binding domain, RBD"/>
    <property type="match status" value="1"/>
</dbReference>
<dbReference type="Proteomes" id="UP000002899">
    <property type="component" value="Chromosome IV"/>
</dbReference>